<dbReference type="AlphaFoldDB" id="A0A8J7S6Q9"/>
<reference evidence="4" key="1">
    <citation type="submission" date="2021-04" db="EMBL/GenBank/DDBJ databases">
        <authorList>
            <person name="Zhang D.-C."/>
        </authorList>
    </citation>
    <scope>NUCLEOTIDE SEQUENCE</scope>
    <source>
        <strain evidence="4">CGMCC 1.15697</strain>
    </source>
</reference>
<evidence type="ECO:0000256" key="2">
    <source>
        <dbReference type="ARBA" id="ARBA00023002"/>
    </source>
</evidence>
<dbReference type="SUPFAM" id="SSF51905">
    <property type="entry name" value="FAD/NAD(P)-binding domain"/>
    <property type="match status" value="1"/>
</dbReference>
<dbReference type="RefSeq" id="WP_210682389.1">
    <property type="nucleotide sequence ID" value="NZ_JAGMWN010000005.1"/>
</dbReference>
<comment type="caution">
    <text evidence="4">The sequence shown here is derived from an EMBL/GenBank/DDBJ whole genome shotgun (WGS) entry which is preliminary data.</text>
</comment>
<comment type="similarity">
    <text evidence="1">Belongs to the DadA oxidoreductase family.</text>
</comment>
<feature type="domain" description="FAD dependent oxidoreductase" evidence="3">
    <location>
        <begin position="20"/>
        <end position="413"/>
    </location>
</feature>
<dbReference type="InterPro" id="IPR036188">
    <property type="entry name" value="FAD/NAD-bd_sf"/>
</dbReference>
<dbReference type="Proteomes" id="UP000672602">
    <property type="component" value="Unassembled WGS sequence"/>
</dbReference>
<organism evidence="4 5">
    <name type="scientific">Marivibrio halodurans</name>
    <dbReference type="NCBI Taxonomy" id="2039722"/>
    <lineage>
        <taxon>Bacteria</taxon>
        <taxon>Pseudomonadati</taxon>
        <taxon>Pseudomonadota</taxon>
        <taxon>Alphaproteobacteria</taxon>
        <taxon>Rhodospirillales</taxon>
        <taxon>Rhodospirillaceae</taxon>
        <taxon>Marivibrio</taxon>
    </lineage>
</organism>
<name>A0A8J7S6Q9_9PROT</name>
<dbReference type="GO" id="GO:0005886">
    <property type="term" value="C:plasma membrane"/>
    <property type="evidence" value="ECO:0007669"/>
    <property type="project" value="TreeGrafter"/>
</dbReference>
<accession>A0A8J7S6Q9</accession>
<evidence type="ECO:0000259" key="3">
    <source>
        <dbReference type="Pfam" id="PF01266"/>
    </source>
</evidence>
<dbReference type="GO" id="GO:0005737">
    <property type="term" value="C:cytoplasm"/>
    <property type="evidence" value="ECO:0007669"/>
    <property type="project" value="TreeGrafter"/>
</dbReference>
<dbReference type="PANTHER" id="PTHR13847:SF280">
    <property type="entry name" value="D-AMINO ACID DEHYDROGENASE"/>
    <property type="match status" value="1"/>
</dbReference>
<dbReference type="Gene3D" id="3.50.50.60">
    <property type="entry name" value="FAD/NAD(P)-binding domain"/>
    <property type="match status" value="2"/>
</dbReference>
<dbReference type="InterPro" id="IPR006076">
    <property type="entry name" value="FAD-dep_OxRdtase"/>
</dbReference>
<dbReference type="Gene3D" id="3.30.9.10">
    <property type="entry name" value="D-Amino Acid Oxidase, subunit A, domain 2"/>
    <property type="match status" value="2"/>
</dbReference>
<evidence type="ECO:0000313" key="5">
    <source>
        <dbReference type="Proteomes" id="UP000672602"/>
    </source>
</evidence>
<sequence length="443" mass="47356">MTSPPVDPVASDPGLPDHVDAVVIGAGIVGAAAALDLAEKGLKVALVEKGTVGGEQSSRNWGWCRQQGRDRREIPLIKHSLAAWGDLAERTGRDPGFRRTGVIWVTDDPKRMAEWEGWVDQARQHQIDTRLLSRAEIAARLPDARAGWIGGIETPSDGRAEPSQATPAIAEAARAKGAAILTGCAVRGLETEAGAVSAVVTERGSIRARLVLLAGGAWSNLFLKRHGLSMPQLCVRASAQRTDPAAEVTPGGLGAPDFSLRRREDGGYSIALGGGVTFDIVPDAIRHMRLFWPAFMAERKEMRLRLGRPFLEALFQRADWSMTEPGPFEACRTLDPEPDRKVLDHAFEAVKRAFPKLSDLTVAQRWAGMIDVTPDAVPAIGPVDALPGLHIATGFSGHGFGIGPGAGRLAADLLAGDAPIVDPEPFRFSRFHDGTKLTMDGGL</sequence>
<protein>
    <submittedName>
        <fullName evidence="4">FAD-binding oxidoreductase</fullName>
    </submittedName>
</protein>
<keyword evidence="5" id="KW-1185">Reference proteome</keyword>
<dbReference type="Pfam" id="PF01266">
    <property type="entry name" value="DAO"/>
    <property type="match status" value="1"/>
</dbReference>
<evidence type="ECO:0000256" key="1">
    <source>
        <dbReference type="ARBA" id="ARBA00009410"/>
    </source>
</evidence>
<keyword evidence="2" id="KW-0560">Oxidoreductase</keyword>
<dbReference type="EMBL" id="JAGMWN010000005">
    <property type="protein sequence ID" value="MBP5857814.1"/>
    <property type="molecule type" value="Genomic_DNA"/>
</dbReference>
<evidence type="ECO:0000313" key="4">
    <source>
        <dbReference type="EMBL" id="MBP5857814.1"/>
    </source>
</evidence>
<dbReference type="GO" id="GO:0008718">
    <property type="term" value="F:D-amino-acid dehydrogenase activity"/>
    <property type="evidence" value="ECO:0007669"/>
    <property type="project" value="TreeGrafter"/>
</dbReference>
<dbReference type="PANTHER" id="PTHR13847">
    <property type="entry name" value="SARCOSINE DEHYDROGENASE-RELATED"/>
    <property type="match status" value="1"/>
</dbReference>
<proteinExistence type="inferred from homology"/>
<gene>
    <name evidence="4" type="ORF">KAJ83_12410</name>
</gene>
<dbReference type="GO" id="GO:0055130">
    <property type="term" value="P:D-alanine catabolic process"/>
    <property type="evidence" value="ECO:0007669"/>
    <property type="project" value="TreeGrafter"/>
</dbReference>